<sequence>MFPNKSALALAAVIHYFLYESGLGPVRERTAQHSCLLLIIRSEALPAVGCLLNAALTPWLLSTRLLTICSSTMIDVPTQPVLRRLPK</sequence>
<keyword evidence="2" id="KW-1185">Reference proteome</keyword>
<evidence type="ECO:0000313" key="1">
    <source>
        <dbReference type="EMBL" id="KAB5574869.1"/>
    </source>
</evidence>
<dbReference type="AlphaFoldDB" id="A0A5N5P5T5"/>
<organism evidence="1 2">
    <name type="scientific">Pangasianodon hypophthalmus</name>
    <name type="common">Striped catfish</name>
    <name type="synonym">Helicophagus hypophthalmus</name>
    <dbReference type="NCBI Taxonomy" id="310915"/>
    <lineage>
        <taxon>Eukaryota</taxon>
        <taxon>Metazoa</taxon>
        <taxon>Chordata</taxon>
        <taxon>Craniata</taxon>
        <taxon>Vertebrata</taxon>
        <taxon>Euteleostomi</taxon>
        <taxon>Actinopterygii</taxon>
        <taxon>Neopterygii</taxon>
        <taxon>Teleostei</taxon>
        <taxon>Ostariophysi</taxon>
        <taxon>Siluriformes</taxon>
        <taxon>Pangasiidae</taxon>
        <taxon>Pangasianodon</taxon>
    </lineage>
</organism>
<evidence type="ECO:0000313" key="2">
    <source>
        <dbReference type="Proteomes" id="UP000327468"/>
    </source>
</evidence>
<name>A0A5N5P5T5_PANHP</name>
<accession>A0A5N5P5T5</accession>
<dbReference type="EMBL" id="VFJC01000007">
    <property type="protein sequence ID" value="KAB5574869.1"/>
    <property type="molecule type" value="Genomic_DNA"/>
</dbReference>
<proteinExistence type="predicted"/>
<reference evidence="1 2" key="1">
    <citation type="submission" date="2019-06" db="EMBL/GenBank/DDBJ databases">
        <title>A chromosome-scale genome assembly of the striped catfish, Pangasianodon hypophthalmus.</title>
        <authorList>
            <person name="Wen M."/>
            <person name="Zahm M."/>
            <person name="Roques C."/>
            <person name="Cabau C."/>
            <person name="Klopp C."/>
            <person name="Donnadieu C."/>
            <person name="Jouanno E."/>
            <person name="Avarre J.-C."/>
            <person name="Campet M."/>
            <person name="Ha T.T.T."/>
            <person name="Dugue R."/>
            <person name="Lampietro C."/>
            <person name="Louis A."/>
            <person name="Herpin A."/>
            <person name="Echchiki A."/>
            <person name="Berthelot C."/>
            <person name="Parey E."/>
            <person name="Roest-Crollius H."/>
            <person name="Braasch I."/>
            <person name="Postlethwait J."/>
            <person name="Bobe J."/>
            <person name="Montfort J."/>
            <person name="Bouchez O."/>
            <person name="Begum T."/>
            <person name="Schartl M."/>
            <person name="Guiguen Y."/>
        </authorList>
    </citation>
    <scope>NUCLEOTIDE SEQUENCE [LARGE SCALE GENOMIC DNA]</scope>
    <source>
        <strain evidence="1 2">Indonesia</strain>
        <tissue evidence="1">Blood</tissue>
    </source>
</reference>
<dbReference type="Proteomes" id="UP000327468">
    <property type="component" value="Chromosome 6"/>
</dbReference>
<comment type="caution">
    <text evidence="1">The sequence shown here is derived from an EMBL/GenBank/DDBJ whole genome shotgun (WGS) entry which is preliminary data.</text>
</comment>
<protein>
    <submittedName>
        <fullName evidence="1">Uncharacterized protein</fullName>
    </submittedName>
</protein>
<gene>
    <name evidence="1" type="ORF">PHYPO_G00214100</name>
</gene>